<evidence type="ECO:0000313" key="1">
    <source>
        <dbReference type="EMBL" id="GAA1961190.1"/>
    </source>
</evidence>
<sequence length="121" mass="12950">MCQSEVCRIRMPLTVCATSDIVGEACGGSRIGPQASVVGLRMPRHGPHRSIQRAGVVALMPLAELVLRGEQDCVASREWCAFVTATIPGARSVEIAGHGHETMIRDAAPAAREIEAFLRET</sequence>
<name>A0ABN2QZX5_9MICO</name>
<keyword evidence="2" id="KW-1185">Reference proteome</keyword>
<proteinExistence type="predicted"/>
<dbReference type="SUPFAM" id="SSF53474">
    <property type="entry name" value="alpha/beta-Hydrolases"/>
    <property type="match status" value="1"/>
</dbReference>
<organism evidence="1 2">
    <name type="scientific">Microbacterium deminutum</name>
    <dbReference type="NCBI Taxonomy" id="344164"/>
    <lineage>
        <taxon>Bacteria</taxon>
        <taxon>Bacillati</taxon>
        <taxon>Actinomycetota</taxon>
        <taxon>Actinomycetes</taxon>
        <taxon>Micrococcales</taxon>
        <taxon>Microbacteriaceae</taxon>
        <taxon>Microbacterium</taxon>
    </lineage>
</organism>
<dbReference type="Proteomes" id="UP001499933">
    <property type="component" value="Unassembled WGS sequence"/>
</dbReference>
<gene>
    <name evidence="1" type="ORF">GCM10009776_24840</name>
</gene>
<reference evidence="1 2" key="1">
    <citation type="journal article" date="2019" name="Int. J. Syst. Evol. Microbiol.">
        <title>The Global Catalogue of Microorganisms (GCM) 10K type strain sequencing project: providing services to taxonomists for standard genome sequencing and annotation.</title>
        <authorList>
            <consortium name="The Broad Institute Genomics Platform"/>
            <consortium name="The Broad Institute Genome Sequencing Center for Infectious Disease"/>
            <person name="Wu L."/>
            <person name="Ma J."/>
        </authorList>
    </citation>
    <scope>NUCLEOTIDE SEQUENCE [LARGE SCALE GENOMIC DNA]</scope>
    <source>
        <strain evidence="1 2">JCM 14901</strain>
    </source>
</reference>
<evidence type="ECO:0000313" key="2">
    <source>
        <dbReference type="Proteomes" id="UP001499933"/>
    </source>
</evidence>
<evidence type="ECO:0008006" key="3">
    <source>
        <dbReference type="Google" id="ProtNLM"/>
    </source>
</evidence>
<dbReference type="EMBL" id="BAAAOG010000004">
    <property type="protein sequence ID" value="GAA1961190.1"/>
    <property type="molecule type" value="Genomic_DNA"/>
</dbReference>
<dbReference type="InterPro" id="IPR029058">
    <property type="entry name" value="AB_hydrolase_fold"/>
</dbReference>
<protein>
    <recommendedName>
        <fullName evidence="3">Alpha/beta hydrolase</fullName>
    </recommendedName>
</protein>
<comment type="caution">
    <text evidence="1">The sequence shown here is derived from an EMBL/GenBank/DDBJ whole genome shotgun (WGS) entry which is preliminary data.</text>
</comment>
<dbReference type="Gene3D" id="3.40.50.1820">
    <property type="entry name" value="alpha/beta hydrolase"/>
    <property type="match status" value="1"/>
</dbReference>
<accession>A0ABN2QZX5</accession>